<evidence type="ECO:0000313" key="10">
    <source>
        <dbReference type="EMBL" id="ACO61936.1"/>
    </source>
</evidence>
<evidence type="ECO:0000256" key="3">
    <source>
        <dbReference type="ARBA" id="ARBA00050540"/>
    </source>
</evidence>
<dbReference type="RefSeq" id="XP_002500678.1">
    <property type="nucleotide sequence ID" value="XM_002500632.1"/>
</dbReference>
<organism evidence="10 11">
    <name type="scientific">Micromonas commoda (strain RCC299 / NOUM17 / CCMP2709)</name>
    <name type="common">Picoplanktonic green alga</name>
    <dbReference type="NCBI Taxonomy" id="296587"/>
    <lineage>
        <taxon>Eukaryota</taxon>
        <taxon>Viridiplantae</taxon>
        <taxon>Chlorophyta</taxon>
        <taxon>Mamiellophyceae</taxon>
        <taxon>Mamiellales</taxon>
        <taxon>Mamiellaceae</taxon>
        <taxon>Micromonas</taxon>
    </lineage>
</organism>
<evidence type="ECO:0000256" key="7">
    <source>
        <dbReference type="ARBA" id="ARBA00074804"/>
    </source>
</evidence>
<dbReference type="eggNOG" id="KOG0808">
    <property type="taxonomic scope" value="Eukaryota"/>
</dbReference>
<comment type="similarity">
    <text evidence="5">Belongs to the carbon-nitrogen hydrolase superfamily. BUP family.</text>
</comment>
<accession>C1E2L8</accession>
<dbReference type="PANTHER" id="PTHR43674">
    <property type="entry name" value="NITRILASE C965.09-RELATED"/>
    <property type="match status" value="1"/>
</dbReference>
<dbReference type="Pfam" id="PF00795">
    <property type="entry name" value="CN_hydrolase"/>
    <property type="match status" value="1"/>
</dbReference>
<keyword evidence="11" id="KW-1185">Reference proteome</keyword>
<dbReference type="AlphaFoldDB" id="C1E2L8"/>
<dbReference type="GO" id="GO:0003837">
    <property type="term" value="F:beta-ureidopropionase activity"/>
    <property type="evidence" value="ECO:0007669"/>
    <property type="project" value="UniProtKB-EC"/>
</dbReference>
<evidence type="ECO:0000313" key="11">
    <source>
        <dbReference type="Proteomes" id="UP000002009"/>
    </source>
</evidence>
<feature type="domain" description="CN hydrolase" evidence="9">
    <location>
        <begin position="1"/>
        <end position="242"/>
    </location>
</feature>
<dbReference type="KEGG" id="mis:MICPUN_107980"/>
<dbReference type="OMA" id="ILWETIW"/>
<dbReference type="FunFam" id="3.60.110.10:FF:000008">
    <property type="entry name" value="Beta-alanine synthase"/>
    <property type="match status" value="1"/>
</dbReference>
<gene>
    <name evidence="10" type="ORF">MICPUN_107980</name>
</gene>
<dbReference type="GO" id="GO:0033396">
    <property type="term" value="P:beta-alanine biosynthetic process via 3-ureidopropionate"/>
    <property type="evidence" value="ECO:0007669"/>
    <property type="project" value="TreeGrafter"/>
</dbReference>
<dbReference type="PANTHER" id="PTHR43674:SF2">
    <property type="entry name" value="BETA-UREIDOPROPIONASE"/>
    <property type="match status" value="1"/>
</dbReference>
<keyword evidence="2" id="KW-0378">Hydrolase</keyword>
<sequence>MIDAAGAAGVNVLCLQEAWTMPFGFCTREKYPWVEFAEPAEDGPTTRLIQRKARQWNMVIVSPILERDERHGGTVWNTAVVISNNGRFLGKHRKNHIPRVGDFNESTYYMEGNTGHPVFETAFGKIAINICYGRHHPLNWQAFGLNGAEIVFNPSATVGGLSEPMWSIEGRNAAIANNYYVASINRVGTEHFPNKFTSGDGGEAHNDFGHFYGSSYVAGPDASRTPSLSRSRDGLMVCDVNLGLCRQVKDKWGFQMTARYDMYAEFFRKFTDMNYEPQVIRDPSLGDSEEDFNF</sequence>
<dbReference type="Proteomes" id="UP000002009">
    <property type="component" value="Chromosome 3"/>
</dbReference>
<comment type="pathway">
    <text evidence="1">Amino-acid biosynthesis; beta-alanine biosynthesis.</text>
</comment>
<dbReference type="InterPro" id="IPR050345">
    <property type="entry name" value="Aliph_Amidase/BUP"/>
</dbReference>
<dbReference type="PROSITE" id="PS50263">
    <property type="entry name" value="CN_HYDROLASE"/>
    <property type="match status" value="1"/>
</dbReference>
<evidence type="ECO:0000256" key="6">
    <source>
        <dbReference type="ARBA" id="ARBA00066985"/>
    </source>
</evidence>
<dbReference type="SUPFAM" id="SSF56317">
    <property type="entry name" value="Carbon-nitrogen hydrolase"/>
    <property type="match status" value="1"/>
</dbReference>
<dbReference type="EMBL" id="CP001324">
    <property type="protein sequence ID" value="ACO61936.1"/>
    <property type="molecule type" value="Genomic_DNA"/>
</dbReference>
<dbReference type="OrthoDB" id="412018at2759"/>
<dbReference type="FunCoup" id="C1E2L8">
    <property type="interactions" value="432"/>
</dbReference>
<evidence type="ECO:0000256" key="2">
    <source>
        <dbReference type="ARBA" id="ARBA00022801"/>
    </source>
</evidence>
<comment type="catalytic activity">
    <reaction evidence="3">
        <text>3-(carbamoylamino)propanoate + H2O + 2 H(+) = beta-alanine + NH4(+) + CO2</text>
        <dbReference type="Rhea" id="RHEA:11184"/>
        <dbReference type="ChEBI" id="CHEBI:11892"/>
        <dbReference type="ChEBI" id="CHEBI:15377"/>
        <dbReference type="ChEBI" id="CHEBI:15378"/>
        <dbReference type="ChEBI" id="CHEBI:16526"/>
        <dbReference type="ChEBI" id="CHEBI:28938"/>
        <dbReference type="ChEBI" id="CHEBI:57966"/>
        <dbReference type="EC" id="3.5.1.6"/>
    </reaction>
</comment>
<proteinExistence type="inferred from homology"/>
<dbReference type="InterPro" id="IPR003010">
    <property type="entry name" value="C-N_Hydrolase"/>
</dbReference>
<dbReference type="GeneID" id="8241869"/>
<evidence type="ECO:0000256" key="1">
    <source>
        <dbReference type="ARBA" id="ARBA00004668"/>
    </source>
</evidence>
<dbReference type="EC" id="3.5.1.6" evidence="6"/>
<dbReference type="Gene3D" id="3.60.110.10">
    <property type="entry name" value="Carbon-nitrogen hydrolase"/>
    <property type="match status" value="1"/>
</dbReference>
<evidence type="ECO:0000256" key="5">
    <source>
        <dbReference type="ARBA" id="ARBA00061249"/>
    </source>
</evidence>
<evidence type="ECO:0000256" key="8">
    <source>
        <dbReference type="ARBA" id="ARBA00075038"/>
    </source>
</evidence>
<reference evidence="10 11" key="1">
    <citation type="journal article" date="2009" name="Science">
        <title>Green evolution and dynamic adaptations revealed by genomes of the marine picoeukaryotes Micromonas.</title>
        <authorList>
            <person name="Worden A.Z."/>
            <person name="Lee J.H."/>
            <person name="Mock T."/>
            <person name="Rouze P."/>
            <person name="Simmons M.P."/>
            <person name="Aerts A.L."/>
            <person name="Allen A.E."/>
            <person name="Cuvelier M.L."/>
            <person name="Derelle E."/>
            <person name="Everett M.V."/>
            <person name="Foulon E."/>
            <person name="Grimwood J."/>
            <person name="Gundlach H."/>
            <person name="Henrissat B."/>
            <person name="Napoli C."/>
            <person name="McDonald S.M."/>
            <person name="Parker M.S."/>
            <person name="Rombauts S."/>
            <person name="Salamov A."/>
            <person name="Von Dassow P."/>
            <person name="Badger J.H."/>
            <person name="Coutinho P.M."/>
            <person name="Demir E."/>
            <person name="Dubchak I."/>
            <person name="Gentemann C."/>
            <person name="Eikrem W."/>
            <person name="Gready J.E."/>
            <person name="John U."/>
            <person name="Lanier W."/>
            <person name="Lindquist E.A."/>
            <person name="Lucas S."/>
            <person name="Mayer K.F."/>
            <person name="Moreau H."/>
            <person name="Not F."/>
            <person name="Otillar R."/>
            <person name="Panaud O."/>
            <person name="Pangilinan J."/>
            <person name="Paulsen I."/>
            <person name="Piegu B."/>
            <person name="Poliakov A."/>
            <person name="Robbens S."/>
            <person name="Schmutz J."/>
            <person name="Toulza E."/>
            <person name="Wyss T."/>
            <person name="Zelensky A."/>
            <person name="Zhou K."/>
            <person name="Armbrust E.V."/>
            <person name="Bhattacharya D."/>
            <person name="Goodenough U.W."/>
            <person name="Van de Peer Y."/>
            <person name="Grigoriev I.V."/>
        </authorList>
    </citation>
    <scope>NUCLEOTIDE SEQUENCE [LARGE SCALE GENOMIC DNA]</scope>
    <source>
        <strain evidence="11">RCC299 / NOUM17</strain>
    </source>
</reference>
<dbReference type="InParanoid" id="C1E2L8"/>
<evidence type="ECO:0000259" key="9">
    <source>
        <dbReference type="PROSITE" id="PS50263"/>
    </source>
</evidence>
<protein>
    <recommendedName>
        <fullName evidence="7">Beta-ureidopropionase</fullName>
        <ecNumber evidence="6">3.5.1.6</ecNumber>
    </recommendedName>
    <alternativeName>
        <fullName evidence="8">N-carbamoyl-beta-alanine amidohydrolase</fullName>
    </alternativeName>
</protein>
<dbReference type="InterPro" id="IPR036526">
    <property type="entry name" value="C-N_Hydrolase_sf"/>
</dbReference>
<dbReference type="STRING" id="296587.C1E2L8"/>
<name>C1E2L8_MICCC</name>
<evidence type="ECO:0000256" key="4">
    <source>
        <dbReference type="ARBA" id="ARBA00050552"/>
    </source>
</evidence>
<comment type="catalytic activity">
    <reaction evidence="4">
        <text>3-(carbamoylamino)-2-methylpropanoate + H2O + 2 H(+) = (R)-3-amino-2-methylpropanoate + NH4(+) + CO2</text>
        <dbReference type="Rhea" id="RHEA:37339"/>
        <dbReference type="ChEBI" id="CHEBI:15377"/>
        <dbReference type="ChEBI" id="CHEBI:15378"/>
        <dbReference type="ChEBI" id="CHEBI:16526"/>
        <dbReference type="ChEBI" id="CHEBI:28938"/>
        <dbReference type="ChEBI" id="CHEBI:57731"/>
        <dbReference type="ChEBI" id="CHEBI:74414"/>
        <dbReference type="EC" id="3.5.1.6"/>
    </reaction>
</comment>